<gene>
    <name evidence="2" type="ORF">ACFQNG_04695</name>
</gene>
<evidence type="ECO:0000313" key="3">
    <source>
        <dbReference type="Proteomes" id="UP001596500"/>
    </source>
</evidence>
<keyword evidence="1" id="KW-0812">Transmembrane</keyword>
<dbReference type="Proteomes" id="UP001596500">
    <property type="component" value="Unassembled WGS sequence"/>
</dbReference>
<keyword evidence="1" id="KW-0472">Membrane</keyword>
<evidence type="ECO:0008006" key="4">
    <source>
        <dbReference type="Google" id="ProtNLM"/>
    </source>
</evidence>
<reference evidence="3" key="1">
    <citation type="journal article" date="2019" name="Int. J. Syst. Evol. Microbiol.">
        <title>The Global Catalogue of Microorganisms (GCM) 10K type strain sequencing project: providing services to taxonomists for standard genome sequencing and annotation.</title>
        <authorList>
            <consortium name="The Broad Institute Genomics Platform"/>
            <consortium name="The Broad Institute Genome Sequencing Center for Infectious Disease"/>
            <person name="Wu L."/>
            <person name="Ma J."/>
        </authorList>
    </citation>
    <scope>NUCLEOTIDE SEQUENCE [LARGE SCALE GENOMIC DNA]</scope>
    <source>
        <strain evidence="3">CGMCC 1.12942</strain>
    </source>
</reference>
<protein>
    <recommendedName>
        <fullName evidence="4">DoxX family protein</fullName>
    </recommendedName>
</protein>
<name>A0ABW2RHG1_9BACL</name>
<sequence>MNRLWRALRKSVPMTFRWFMAFEFLIYGGVKLAFGQFGHIPLDEIARVAAVKGEGFAITWAFFGHSRPYELFVGCGEVVSGLLLLIPRTATLGAVVYFPIALNVMFVNYFYRIGVHDLSTLLVIMNLFLLWLDRQKLLMIFWNNESLPTLEKKGRKAA</sequence>
<dbReference type="EMBL" id="JBHTBW010000012">
    <property type="protein sequence ID" value="MFC7440449.1"/>
    <property type="molecule type" value="Genomic_DNA"/>
</dbReference>
<dbReference type="RefSeq" id="WP_379863714.1">
    <property type="nucleotide sequence ID" value="NZ_JBHTBW010000012.1"/>
</dbReference>
<evidence type="ECO:0000313" key="2">
    <source>
        <dbReference type="EMBL" id="MFC7440449.1"/>
    </source>
</evidence>
<evidence type="ECO:0000256" key="1">
    <source>
        <dbReference type="SAM" id="Phobius"/>
    </source>
</evidence>
<comment type="caution">
    <text evidence="2">The sequence shown here is derived from an EMBL/GenBank/DDBJ whole genome shotgun (WGS) entry which is preliminary data.</text>
</comment>
<keyword evidence="3" id="KW-1185">Reference proteome</keyword>
<feature type="transmembrane region" description="Helical" evidence="1">
    <location>
        <begin position="113"/>
        <end position="132"/>
    </location>
</feature>
<accession>A0ABW2RHG1</accession>
<keyword evidence="1" id="KW-1133">Transmembrane helix</keyword>
<organism evidence="2 3">
    <name type="scientific">Laceyella putida</name>
    <dbReference type="NCBI Taxonomy" id="110101"/>
    <lineage>
        <taxon>Bacteria</taxon>
        <taxon>Bacillati</taxon>
        <taxon>Bacillota</taxon>
        <taxon>Bacilli</taxon>
        <taxon>Bacillales</taxon>
        <taxon>Thermoactinomycetaceae</taxon>
        <taxon>Laceyella</taxon>
    </lineage>
</organism>
<proteinExistence type="predicted"/>